<accession>A0A645FPY2</accession>
<proteinExistence type="predicted"/>
<reference evidence="1" key="1">
    <citation type="submission" date="2019-08" db="EMBL/GenBank/DDBJ databases">
        <authorList>
            <person name="Kucharzyk K."/>
            <person name="Murdoch R.W."/>
            <person name="Higgins S."/>
            <person name="Loffler F."/>
        </authorList>
    </citation>
    <scope>NUCLEOTIDE SEQUENCE</scope>
</reference>
<evidence type="ECO:0000313" key="1">
    <source>
        <dbReference type="EMBL" id="MPN16487.1"/>
    </source>
</evidence>
<comment type="caution">
    <text evidence="1">The sequence shown here is derived from an EMBL/GenBank/DDBJ whole genome shotgun (WGS) entry which is preliminary data.</text>
</comment>
<name>A0A645FPY2_9ZZZZ</name>
<gene>
    <name evidence="1" type="ORF">SDC9_163831</name>
</gene>
<organism evidence="1">
    <name type="scientific">bioreactor metagenome</name>
    <dbReference type="NCBI Taxonomy" id="1076179"/>
    <lineage>
        <taxon>unclassified sequences</taxon>
        <taxon>metagenomes</taxon>
        <taxon>ecological metagenomes</taxon>
    </lineage>
</organism>
<dbReference type="AlphaFoldDB" id="A0A645FPY2"/>
<dbReference type="EMBL" id="VSSQ01063445">
    <property type="protein sequence ID" value="MPN16487.1"/>
    <property type="molecule type" value="Genomic_DNA"/>
</dbReference>
<protein>
    <submittedName>
        <fullName evidence="1">Uncharacterized protein</fullName>
    </submittedName>
</protein>
<dbReference type="PROSITE" id="PS51257">
    <property type="entry name" value="PROKAR_LIPOPROTEIN"/>
    <property type="match status" value="1"/>
</dbReference>
<sequence length="168" mass="18117">MALRVANVFSCHIHISCAGTVNAIASCHKQNTSDFQFVWTLQATGMHFCGSVITHYDTFILRLQSAVGSPRGYGVCGFCGSLCHGLHVVPTSQFRGMDIVCFHNGIVQSSTVHRQGDSLDLPTCPSLNLRIFRRGRGVRNGVLLSPNPLPCLPSTGAWHAPVTAPKAE</sequence>